<dbReference type="AlphaFoldDB" id="A0AAD7FZD5"/>
<protein>
    <recommendedName>
        <fullName evidence="4">alpha-amylase</fullName>
        <ecNumber evidence="4">3.2.1.1</ecNumber>
    </recommendedName>
</protein>
<evidence type="ECO:0000256" key="1">
    <source>
        <dbReference type="ARBA" id="ARBA00000548"/>
    </source>
</evidence>
<evidence type="ECO:0000313" key="19">
    <source>
        <dbReference type="EMBL" id="KAJ7651013.1"/>
    </source>
</evidence>
<feature type="binding site" evidence="16">
    <location>
        <position position="104"/>
    </location>
    <ligand>
        <name>substrate</name>
    </ligand>
</feature>
<evidence type="ECO:0000256" key="9">
    <source>
        <dbReference type="ARBA" id="ARBA00023157"/>
    </source>
</evidence>
<reference evidence="19" key="1">
    <citation type="submission" date="2023-03" db="EMBL/GenBank/DDBJ databases">
        <title>Massive genome expansion in bonnet fungi (Mycena s.s.) driven by repeated elements and novel gene families across ecological guilds.</title>
        <authorList>
            <consortium name="Lawrence Berkeley National Laboratory"/>
            <person name="Harder C.B."/>
            <person name="Miyauchi S."/>
            <person name="Viragh M."/>
            <person name="Kuo A."/>
            <person name="Thoen E."/>
            <person name="Andreopoulos B."/>
            <person name="Lu D."/>
            <person name="Skrede I."/>
            <person name="Drula E."/>
            <person name="Henrissat B."/>
            <person name="Morin E."/>
            <person name="Kohler A."/>
            <person name="Barry K."/>
            <person name="LaButti K."/>
            <person name="Morin E."/>
            <person name="Salamov A."/>
            <person name="Lipzen A."/>
            <person name="Mereny Z."/>
            <person name="Hegedus B."/>
            <person name="Baldrian P."/>
            <person name="Stursova M."/>
            <person name="Weitz H."/>
            <person name="Taylor A."/>
            <person name="Grigoriev I.V."/>
            <person name="Nagy L.G."/>
            <person name="Martin F."/>
            <person name="Kauserud H."/>
        </authorList>
    </citation>
    <scope>NUCLEOTIDE SEQUENCE</scope>
    <source>
        <strain evidence="19">9284</strain>
    </source>
</reference>
<dbReference type="SMART" id="SM00642">
    <property type="entry name" value="Aamy"/>
    <property type="match status" value="1"/>
</dbReference>
<keyword evidence="10" id="KW-0325">Glycoprotein</keyword>
<dbReference type="PANTHER" id="PTHR10357">
    <property type="entry name" value="ALPHA-AMYLASE FAMILY MEMBER"/>
    <property type="match status" value="1"/>
</dbReference>
<dbReference type="Pfam" id="PF00128">
    <property type="entry name" value="Alpha-amylase"/>
    <property type="match status" value="1"/>
</dbReference>
<dbReference type="FunFam" id="3.20.20.80:FF:000120">
    <property type="entry name" value="Alpha-amylase A"/>
    <property type="match status" value="1"/>
</dbReference>
<feature type="binding site" evidence="16">
    <location>
        <position position="315"/>
    </location>
    <ligand>
        <name>substrate</name>
    </ligand>
</feature>
<feature type="disulfide bond" evidence="15">
    <location>
        <begin position="452"/>
        <end position="486"/>
    </location>
</feature>
<evidence type="ECO:0000256" key="11">
    <source>
        <dbReference type="ARBA" id="ARBA00023277"/>
    </source>
</evidence>
<feature type="active site" description="Nucleophile" evidence="13">
    <location>
        <position position="224"/>
    </location>
</feature>
<sequence>MYPHTILLSLALFYLFQPTIAASPSAWRSRSIYQVVTDRFARSDGSTTFPCSTSDRLYCGGSWRGIINHLDYISDMGFTAIWISPIQKQVEGDTYEGEAYHGYWPNNLNQINEHFGEKQDLLDLVAECHRRDIFVMLDMVFNHLASQGEDMTWSDLEPFNDERFFHPRCPIDWGNEASIQNCWMGDGYVSLADVDTENTEVIETFKSYISNLVDEFSFDGLRLDAVRNIPKPFWPEITRASNVYCQGEVWVGDANVVAPYQEYIDGMHNYPVKEAATRAFISSTSDLSELITVASDMQSLSKDLTLFGNFMENHDNPRLASITQDFSRLQTAAVWNILGADGIPIVYYGQEQKYAGAKDPANREALWLSGYKTTDNLVPTFATLNRFRNFVIAQGDPFLTTLAQYALLTSAVMSARKGNVTLVLTNAGNGGGGNVVLQGFAAGMELVEMLTCGKLVADQGGSLALVLNGNPIVLYPRSLLQESGLCGL</sequence>
<evidence type="ECO:0000256" key="2">
    <source>
        <dbReference type="ARBA" id="ARBA00001913"/>
    </source>
</evidence>
<keyword evidence="11" id="KW-0119">Carbohydrate metabolism</keyword>
<evidence type="ECO:0000256" key="16">
    <source>
        <dbReference type="PIRSR" id="PIRSR001024-5"/>
    </source>
</evidence>
<name>A0AAD7FZD5_9AGAR</name>
<dbReference type="SUPFAM" id="SSF51445">
    <property type="entry name" value="(Trans)glycosidases"/>
    <property type="match status" value="1"/>
</dbReference>
<evidence type="ECO:0000256" key="7">
    <source>
        <dbReference type="ARBA" id="ARBA00022801"/>
    </source>
</evidence>
<evidence type="ECO:0000256" key="15">
    <source>
        <dbReference type="PIRSR" id="PIRSR001024-4"/>
    </source>
</evidence>
<comment type="cofactor">
    <cofactor evidence="2">
        <name>Ca(2+)</name>
        <dbReference type="ChEBI" id="CHEBI:29108"/>
    </cofactor>
</comment>
<keyword evidence="8" id="KW-0106">Calcium</keyword>
<dbReference type="SUPFAM" id="SSF51011">
    <property type="entry name" value="Glycosyl hydrolase domain"/>
    <property type="match status" value="1"/>
</dbReference>
<dbReference type="Gene3D" id="3.20.20.80">
    <property type="entry name" value="Glycosidases"/>
    <property type="match status" value="1"/>
</dbReference>
<organism evidence="19 20">
    <name type="scientific">Roridomyces roridus</name>
    <dbReference type="NCBI Taxonomy" id="1738132"/>
    <lineage>
        <taxon>Eukaryota</taxon>
        <taxon>Fungi</taxon>
        <taxon>Dikarya</taxon>
        <taxon>Basidiomycota</taxon>
        <taxon>Agaricomycotina</taxon>
        <taxon>Agaricomycetes</taxon>
        <taxon>Agaricomycetidae</taxon>
        <taxon>Agaricales</taxon>
        <taxon>Marasmiineae</taxon>
        <taxon>Mycenaceae</taxon>
        <taxon>Roridomyces</taxon>
    </lineage>
</organism>
<comment type="caution">
    <text evidence="19">The sequence shown here is derived from an EMBL/GenBank/DDBJ whole genome shotgun (WGS) entry which is preliminary data.</text>
</comment>
<evidence type="ECO:0000256" key="13">
    <source>
        <dbReference type="PIRSR" id="PIRSR001024-1"/>
    </source>
</evidence>
<evidence type="ECO:0000313" key="20">
    <source>
        <dbReference type="Proteomes" id="UP001221142"/>
    </source>
</evidence>
<feature type="active site" description="Proton donor" evidence="13">
    <location>
        <position position="248"/>
    </location>
</feature>
<dbReference type="Pfam" id="PF09260">
    <property type="entry name" value="A_amylase_dom_C"/>
    <property type="match status" value="1"/>
</dbReference>
<dbReference type="EC" id="3.2.1.1" evidence="4"/>
<feature type="disulfide bond" evidence="15">
    <location>
        <begin position="51"/>
        <end position="59"/>
    </location>
</feature>
<dbReference type="InterPro" id="IPR006047">
    <property type="entry name" value="GH13_cat_dom"/>
</dbReference>
<evidence type="ECO:0000256" key="17">
    <source>
        <dbReference type="SAM" id="SignalP"/>
    </source>
</evidence>
<comment type="similarity">
    <text evidence="3">Belongs to the glycosyl hydrolase 13 family.</text>
</comment>
<feature type="disulfide bond" evidence="15">
    <location>
        <begin position="169"/>
        <end position="182"/>
    </location>
</feature>
<dbReference type="InterPro" id="IPR013777">
    <property type="entry name" value="A-amylase-like"/>
</dbReference>
<feature type="site" description="Transition state stabilizer" evidence="14">
    <location>
        <position position="315"/>
    </location>
</feature>
<evidence type="ECO:0000256" key="12">
    <source>
        <dbReference type="ARBA" id="ARBA00023295"/>
    </source>
</evidence>
<evidence type="ECO:0000256" key="3">
    <source>
        <dbReference type="ARBA" id="ARBA00008061"/>
    </source>
</evidence>
<dbReference type="InterPro" id="IPR017853">
    <property type="entry name" value="GH"/>
</dbReference>
<dbReference type="PIRSF" id="PIRSF001024">
    <property type="entry name" value="Alph-amyl_fung"/>
    <property type="match status" value="1"/>
</dbReference>
<feature type="binding site" evidence="16">
    <location>
        <position position="252"/>
    </location>
    <ligand>
        <name>substrate</name>
    </ligand>
</feature>
<comment type="catalytic activity">
    <reaction evidence="1">
        <text>Endohydrolysis of (1-&gt;4)-alpha-D-glucosidic linkages in polysaccharides containing three or more (1-&gt;4)-alpha-linked D-glucose units.</text>
        <dbReference type="EC" id="3.2.1.1"/>
    </reaction>
</comment>
<dbReference type="InterPro" id="IPR015340">
    <property type="entry name" value="A_amylase_C_dom"/>
</dbReference>
<evidence type="ECO:0000259" key="18">
    <source>
        <dbReference type="SMART" id="SM00642"/>
    </source>
</evidence>
<dbReference type="GO" id="GO:0016052">
    <property type="term" value="P:carbohydrate catabolic process"/>
    <property type="evidence" value="ECO:0007669"/>
    <property type="project" value="InterPro"/>
</dbReference>
<feature type="binding site" evidence="16">
    <location>
        <position position="143"/>
    </location>
    <ligand>
        <name>substrate</name>
    </ligand>
</feature>
<feature type="chain" id="PRO_5041904984" description="alpha-amylase" evidence="17">
    <location>
        <begin position="22"/>
        <end position="488"/>
    </location>
</feature>
<keyword evidence="7 19" id="KW-0378">Hydrolase</keyword>
<evidence type="ECO:0000256" key="4">
    <source>
        <dbReference type="ARBA" id="ARBA00012595"/>
    </source>
</evidence>
<keyword evidence="6 17" id="KW-0732">Signal</keyword>
<feature type="signal peptide" evidence="17">
    <location>
        <begin position="1"/>
        <end position="21"/>
    </location>
</feature>
<feature type="binding site" evidence="16">
    <location>
        <position position="363"/>
    </location>
    <ligand>
        <name>substrate</name>
    </ligand>
</feature>
<dbReference type="PANTHER" id="PTHR10357:SF215">
    <property type="entry name" value="ALPHA-AMYLASE 1"/>
    <property type="match status" value="1"/>
</dbReference>
<evidence type="ECO:0000256" key="8">
    <source>
        <dbReference type="ARBA" id="ARBA00022837"/>
    </source>
</evidence>
<dbReference type="CDD" id="cd11319">
    <property type="entry name" value="AmyAc_euk_AmyA"/>
    <property type="match status" value="1"/>
</dbReference>
<keyword evidence="12" id="KW-0326">Glycosidase</keyword>
<feature type="domain" description="Glycosyl hydrolase family 13 catalytic" evidence="18">
    <location>
        <begin position="34"/>
        <end position="388"/>
    </location>
</feature>
<keyword evidence="9 15" id="KW-1015">Disulfide bond</keyword>
<dbReference type="Gene3D" id="2.60.40.1180">
    <property type="entry name" value="Golgi alpha-mannosidase II"/>
    <property type="match status" value="1"/>
</dbReference>
<gene>
    <name evidence="19" type="ORF">FB45DRAFT_820477</name>
</gene>
<dbReference type="InterPro" id="IPR013780">
    <property type="entry name" value="Glyco_hydro_b"/>
</dbReference>
<evidence type="ECO:0000256" key="14">
    <source>
        <dbReference type="PIRSR" id="PIRSR001024-2"/>
    </source>
</evidence>
<dbReference type="GO" id="GO:0005509">
    <property type="term" value="F:calcium ion binding"/>
    <property type="evidence" value="ECO:0007669"/>
    <property type="project" value="InterPro"/>
</dbReference>
<evidence type="ECO:0000256" key="5">
    <source>
        <dbReference type="ARBA" id="ARBA00022723"/>
    </source>
</evidence>
<dbReference type="EMBL" id="JARKIF010000001">
    <property type="protein sequence ID" value="KAJ7651013.1"/>
    <property type="molecule type" value="Genomic_DNA"/>
</dbReference>
<keyword evidence="5" id="KW-0479">Metal-binding</keyword>
<accession>A0AAD7FZD5</accession>
<dbReference type="GO" id="GO:0004556">
    <property type="term" value="F:alpha-amylase activity"/>
    <property type="evidence" value="ECO:0007669"/>
    <property type="project" value="UniProtKB-EC"/>
</dbReference>
<evidence type="ECO:0000256" key="6">
    <source>
        <dbReference type="ARBA" id="ARBA00022729"/>
    </source>
</evidence>
<dbReference type="Proteomes" id="UP001221142">
    <property type="component" value="Unassembled WGS sequence"/>
</dbReference>
<evidence type="ECO:0000256" key="10">
    <source>
        <dbReference type="ARBA" id="ARBA00023180"/>
    </source>
</evidence>
<keyword evidence="20" id="KW-1185">Reference proteome</keyword>
<proteinExistence type="inferred from homology"/>
<feature type="binding site" evidence="16">
    <location>
        <position position="222"/>
    </location>
    <ligand>
        <name>substrate</name>
    </ligand>
</feature>